<evidence type="ECO:0000256" key="2">
    <source>
        <dbReference type="ARBA" id="ARBA00022692"/>
    </source>
</evidence>
<feature type="transmembrane region" description="Helical" evidence="6">
    <location>
        <begin position="9"/>
        <end position="28"/>
    </location>
</feature>
<dbReference type="RefSeq" id="WP_123216233.1">
    <property type="nucleotide sequence ID" value="NZ_RJTM01000085.1"/>
</dbReference>
<feature type="transmembrane region" description="Helical" evidence="6">
    <location>
        <begin position="48"/>
        <end position="67"/>
    </location>
</feature>
<dbReference type="GO" id="GO:0005886">
    <property type="term" value="C:plasma membrane"/>
    <property type="evidence" value="ECO:0007669"/>
    <property type="project" value="TreeGrafter"/>
</dbReference>
<comment type="subcellular location">
    <subcellularLocation>
        <location evidence="1">Membrane</location>
        <topology evidence="1">Multi-pass membrane protein</topology>
    </subcellularLocation>
</comment>
<dbReference type="OrthoDB" id="9768187at2"/>
<dbReference type="GO" id="GO:0008360">
    <property type="term" value="P:regulation of cell shape"/>
    <property type="evidence" value="ECO:0007669"/>
    <property type="project" value="UniProtKB-KW"/>
</dbReference>
<evidence type="ECO:0000313" key="7">
    <source>
        <dbReference type="EMBL" id="RNL85947.1"/>
    </source>
</evidence>
<dbReference type="AlphaFoldDB" id="A0A3N0EDL4"/>
<protein>
    <submittedName>
        <fullName evidence="7">Rod shape-determining protein RodA</fullName>
    </submittedName>
</protein>
<dbReference type="Pfam" id="PF01098">
    <property type="entry name" value="FTSW_RODA_SPOVE"/>
    <property type="match status" value="2"/>
</dbReference>
<organism evidence="7 8">
    <name type="scientific">Sinomicrobium pectinilyticum</name>
    <dbReference type="NCBI Taxonomy" id="1084421"/>
    <lineage>
        <taxon>Bacteria</taxon>
        <taxon>Pseudomonadati</taxon>
        <taxon>Bacteroidota</taxon>
        <taxon>Flavobacteriia</taxon>
        <taxon>Flavobacteriales</taxon>
        <taxon>Flavobacteriaceae</taxon>
        <taxon>Sinomicrobium</taxon>
    </lineage>
</organism>
<feature type="transmembrane region" description="Helical" evidence="6">
    <location>
        <begin position="79"/>
        <end position="99"/>
    </location>
</feature>
<dbReference type="GO" id="GO:0032153">
    <property type="term" value="C:cell division site"/>
    <property type="evidence" value="ECO:0007669"/>
    <property type="project" value="TreeGrafter"/>
</dbReference>
<evidence type="ECO:0000313" key="8">
    <source>
        <dbReference type="Proteomes" id="UP000267469"/>
    </source>
</evidence>
<dbReference type="NCBIfam" id="NF037961">
    <property type="entry name" value="RodA_shape"/>
    <property type="match status" value="1"/>
</dbReference>
<keyword evidence="8" id="KW-1185">Reference proteome</keyword>
<keyword evidence="4 6" id="KW-1133">Transmembrane helix</keyword>
<dbReference type="PANTHER" id="PTHR30474">
    <property type="entry name" value="CELL CYCLE PROTEIN"/>
    <property type="match status" value="1"/>
</dbReference>
<feature type="transmembrane region" description="Helical" evidence="6">
    <location>
        <begin position="142"/>
        <end position="159"/>
    </location>
</feature>
<evidence type="ECO:0000256" key="4">
    <source>
        <dbReference type="ARBA" id="ARBA00022989"/>
    </source>
</evidence>
<evidence type="ECO:0000256" key="5">
    <source>
        <dbReference type="ARBA" id="ARBA00023136"/>
    </source>
</evidence>
<keyword evidence="2 6" id="KW-0812">Transmembrane</keyword>
<feature type="transmembrane region" description="Helical" evidence="6">
    <location>
        <begin position="398"/>
        <end position="417"/>
    </location>
</feature>
<proteinExistence type="predicted"/>
<evidence type="ECO:0000256" key="1">
    <source>
        <dbReference type="ARBA" id="ARBA00004141"/>
    </source>
</evidence>
<dbReference type="InterPro" id="IPR001182">
    <property type="entry name" value="FtsW/RodA"/>
</dbReference>
<dbReference type="PANTHER" id="PTHR30474:SF1">
    <property type="entry name" value="PEPTIDOGLYCAN GLYCOSYLTRANSFERASE MRDB"/>
    <property type="match status" value="1"/>
</dbReference>
<name>A0A3N0EDL4_SINP1</name>
<dbReference type="Proteomes" id="UP000267469">
    <property type="component" value="Unassembled WGS sequence"/>
</dbReference>
<gene>
    <name evidence="7" type="ORF">ED312_11870</name>
</gene>
<keyword evidence="5 6" id="KW-0472">Membrane</keyword>
<dbReference type="GO" id="GO:0051301">
    <property type="term" value="P:cell division"/>
    <property type="evidence" value="ECO:0007669"/>
    <property type="project" value="InterPro"/>
</dbReference>
<evidence type="ECO:0000256" key="6">
    <source>
        <dbReference type="SAM" id="Phobius"/>
    </source>
</evidence>
<sequence>MNNSFIRKIDWLTVILYFLLVFIGWVNIYSSSITEGTGSSVFDFSTYYGKQLTFIGLSSIFITLILAIDAKFYQKFSGIIYLLSVGSLAGVFIFGKTIAGQTAWYDLGFMSIQPAEFAKTGTALALAEYLSDSQTNIKYLKYQLKAFLIIVLPIFFILLQPDPGSAMVFLAFLPVMYREGLPSIYLLSGLGLVTLFVTTLVFGAIGVCVAVFLFLTLYYLWRKRKKKMVSVLPFITLLLITIVITSSVRFTFDNVFKQHHRDRINLWLKLEHDPEKLREIRKSIGYNTYQSESAISSGGFSGKGFLEGTRTKGGFVPEQHTDYIFSTVGEEWGFIGSTAVILLFTFLLLRLLFLAERQKSKFSRIYGYSVAAILFFHFMINIGMVIGLLPTVGIPLPFFSYGGSGLWAFTLLLFVFVKLDANQINEWEDLTELR</sequence>
<evidence type="ECO:0000256" key="3">
    <source>
        <dbReference type="ARBA" id="ARBA00022960"/>
    </source>
</evidence>
<keyword evidence="3" id="KW-0133">Cell shape</keyword>
<reference evidence="7 8" key="1">
    <citation type="submission" date="2018-10" db="EMBL/GenBank/DDBJ databases">
        <title>Sinomicrobium pectinilyticum sp. nov., a pectinase-producing bacterium isolated from alkaline and saline soil, and emended description of the genus Sinomicrobium.</title>
        <authorList>
            <person name="Cheng B."/>
            <person name="Li C."/>
            <person name="Lai Q."/>
            <person name="Du M."/>
            <person name="Shao Z."/>
            <person name="Xu P."/>
            <person name="Yang C."/>
        </authorList>
    </citation>
    <scope>NUCLEOTIDE SEQUENCE [LARGE SCALE GENOMIC DNA]</scope>
    <source>
        <strain evidence="7 8">5DNS001</strain>
    </source>
</reference>
<feature type="transmembrane region" description="Helical" evidence="6">
    <location>
        <begin position="193"/>
        <end position="219"/>
    </location>
</feature>
<feature type="transmembrane region" description="Helical" evidence="6">
    <location>
        <begin position="231"/>
        <end position="252"/>
    </location>
</feature>
<dbReference type="GO" id="GO:0015648">
    <property type="term" value="F:lipid-linked peptidoglycan transporter activity"/>
    <property type="evidence" value="ECO:0007669"/>
    <property type="project" value="TreeGrafter"/>
</dbReference>
<feature type="transmembrane region" description="Helical" evidence="6">
    <location>
        <begin position="365"/>
        <end position="386"/>
    </location>
</feature>
<comment type="caution">
    <text evidence="7">The sequence shown here is derived from an EMBL/GenBank/DDBJ whole genome shotgun (WGS) entry which is preliminary data.</text>
</comment>
<feature type="transmembrane region" description="Helical" evidence="6">
    <location>
        <begin position="332"/>
        <end position="353"/>
    </location>
</feature>
<dbReference type="EMBL" id="RJTM01000085">
    <property type="protein sequence ID" value="RNL85947.1"/>
    <property type="molecule type" value="Genomic_DNA"/>
</dbReference>
<accession>A0A3N0EDL4</accession>